<dbReference type="Gene3D" id="1.20.120.350">
    <property type="entry name" value="Voltage-gated potassium channels. Chain C"/>
    <property type="match status" value="1"/>
</dbReference>
<proteinExistence type="predicted"/>
<evidence type="ECO:0000256" key="3">
    <source>
        <dbReference type="ARBA" id="ARBA00022989"/>
    </source>
</evidence>
<dbReference type="PROSITE" id="PS51257">
    <property type="entry name" value="PROKAR_LIPOPROTEIN"/>
    <property type="match status" value="1"/>
</dbReference>
<feature type="transmembrane region" description="Helical" evidence="5">
    <location>
        <begin position="529"/>
        <end position="549"/>
    </location>
</feature>
<evidence type="ECO:0000313" key="7">
    <source>
        <dbReference type="EMBL" id="CAD8357785.1"/>
    </source>
</evidence>
<dbReference type="InterPro" id="IPR005821">
    <property type="entry name" value="Ion_trans_dom"/>
</dbReference>
<feature type="transmembrane region" description="Helical" evidence="5">
    <location>
        <begin position="353"/>
        <end position="375"/>
    </location>
</feature>
<evidence type="ECO:0000256" key="2">
    <source>
        <dbReference type="ARBA" id="ARBA00022692"/>
    </source>
</evidence>
<gene>
    <name evidence="7" type="ORF">PBAH0796_LOCUS13152</name>
</gene>
<evidence type="ECO:0000256" key="1">
    <source>
        <dbReference type="ARBA" id="ARBA00004141"/>
    </source>
</evidence>
<feature type="transmembrane region" description="Helical" evidence="5">
    <location>
        <begin position="281"/>
        <end position="300"/>
    </location>
</feature>
<dbReference type="GO" id="GO:0016020">
    <property type="term" value="C:membrane"/>
    <property type="evidence" value="ECO:0007669"/>
    <property type="project" value="UniProtKB-SubCell"/>
</dbReference>
<feature type="transmembrane region" description="Helical" evidence="5">
    <location>
        <begin position="207"/>
        <end position="231"/>
    </location>
</feature>
<keyword evidence="3 5" id="KW-1133">Transmembrane helix</keyword>
<protein>
    <recommendedName>
        <fullName evidence="6">Ion transport domain-containing protein</fullName>
    </recommendedName>
</protein>
<evidence type="ECO:0000256" key="4">
    <source>
        <dbReference type="ARBA" id="ARBA00023136"/>
    </source>
</evidence>
<evidence type="ECO:0000259" key="6">
    <source>
        <dbReference type="Pfam" id="PF00520"/>
    </source>
</evidence>
<keyword evidence="4 5" id="KW-0472">Membrane</keyword>
<feature type="transmembrane region" description="Helical" evidence="5">
    <location>
        <begin position="433"/>
        <end position="449"/>
    </location>
</feature>
<feature type="transmembrane region" description="Helical" evidence="5">
    <location>
        <begin position="585"/>
        <end position="605"/>
    </location>
</feature>
<feature type="transmembrane region" description="Helical" evidence="5">
    <location>
        <begin position="141"/>
        <end position="159"/>
    </location>
</feature>
<feature type="transmembrane region" description="Helical" evidence="5">
    <location>
        <begin position="252"/>
        <end position="275"/>
    </location>
</feature>
<keyword evidence="2 5" id="KW-0812">Transmembrane</keyword>
<organism evidence="7">
    <name type="scientific">Pyrodinium bahamense</name>
    <dbReference type="NCBI Taxonomy" id="73915"/>
    <lineage>
        <taxon>Eukaryota</taxon>
        <taxon>Sar</taxon>
        <taxon>Alveolata</taxon>
        <taxon>Dinophyceae</taxon>
        <taxon>Gonyaulacales</taxon>
        <taxon>Pyrocystaceae</taxon>
        <taxon>Pyrodinium</taxon>
    </lineage>
</organism>
<evidence type="ECO:0000256" key="5">
    <source>
        <dbReference type="SAM" id="Phobius"/>
    </source>
</evidence>
<dbReference type="Pfam" id="PF04172">
    <property type="entry name" value="LrgB"/>
    <property type="match status" value="1"/>
</dbReference>
<dbReference type="GO" id="GO:0005216">
    <property type="term" value="F:monoatomic ion channel activity"/>
    <property type="evidence" value="ECO:0007669"/>
    <property type="project" value="InterPro"/>
</dbReference>
<feature type="transmembrane region" description="Helical" evidence="5">
    <location>
        <begin position="497"/>
        <end position="517"/>
    </location>
</feature>
<sequence>MRGRLWQHSARTDAALARAAAFYCAVASIACRCAERPAFAAHWHSGTWASVCSPGIGPALEPCLGGDARSDLFKKGNLGKSPAIGRGRRLTHTRYVKRFKVVKKPVRWNSNRPSPLSALRSAAAEGQAASSSREPWTRSKWFASVMVGILLSNIVALIAESMSWIGPDVAAAFDKTFVCAFTLELVCRLNAGGLQAYFASKSNWFDFIFVAVYTLEVAAAGLVGPGLMSALRVARFARGLGVIRRSLQLIKVLNSMASSPAWLTRLTGVLFFVAVSAEFKVLAVQSVVGMLGIFGALLVLQQRATPEVNAAVYSGLEPGKAFLVKWATLFFAPALVRLPLVEENFEAGTLVRLAVLLLGGFLGTLLSTAGIASLFPAVPGEEPAAQPPAPRTAAAPVDDRPYKKRLLPAYAGCMVAGTVAARLSWAPAAGREVFMLGASLLGFVVGMLSPKWVQSFVHPMFACILTTWLAAALWGALAGQDVGFLQVLEHYSTWPGAGAVLSFLLGPTVIALGVLLFERRRLLLRELWPMIATAVLTSLTSLFFTAFLARALGLPSQLAVASLLRCISSPFAGDLAGLLGASPTFAIAMIVLTGFIGVVLGQPIFKVLRLRNPRTRGLSMGAASHGLGTVALAASDPDAFPYSALGFVLVGTATSTLLQVPLLRAVLLQIVSG</sequence>
<dbReference type="AlphaFoldDB" id="A0A7S0ABX2"/>
<feature type="transmembrane region" description="Helical" evidence="5">
    <location>
        <begin position="456"/>
        <end position="477"/>
    </location>
</feature>
<feature type="domain" description="Ion transport" evidence="6">
    <location>
        <begin position="139"/>
        <end position="275"/>
    </location>
</feature>
<dbReference type="Pfam" id="PF00520">
    <property type="entry name" value="Ion_trans"/>
    <property type="match status" value="1"/>
</dbReference>
<dbReference type="InterPro" id="IPR007300">
    <property type="entry name" value="CidB/LrgB"/>
</dbReference>
<dbReference type="PANTHER" id="PTHR30249">
    <property type="entry name" value="PUTATIVE SEROTONIN TRANSPORTER"/>
    <property type="match status" value="1"/>
</dbReference>
<dbReference type="PANTHER" id="PTHR30249:SF0">
    <property type="entry name" value="PLASTIDAL GLYCOLATE_GLYCERATE TRANSLOCATOR 1, CHLOROPLASTIC"/>
    <property type="match status" value="1"/>
</dbReference>
<name>A0A7S0ABX2_9DINO</name>
<dbReference type="EMBL" id="HBEG01021737">
    <property type="protein sequence ID" value="CAD8357785.1"/>
    <property type="molecule type" value="Transcribed_RNA"/>
</dbReference>
<reference evidence="7" key="1">
    <citation type="submission" date="2021-01" db="EMBL/GenBank/DDBJ databases">
        <authorList>
            <person name="Corre E."/>
            <person name="Pelletier E."/>
            <person name="Niang G."/>
            <person name="Scheremetjew M."/>
            <person name="Finn R."/>
            <person name="Kale V."/>
            <person name="Holt S."/>
            <person name="Cochrane G."/>
            <person name="Meng A."/>
            <person name="Brown T."/>
            <person name="Cohen L."/>
        </authorList>
    </citation>
    <scope>NUCLEOTIDE SEQUENCE</scope>
    <source>
        <strain evidence="7">Pbaha01</strain>
    </source>
</reference>
<comment type="subcellular location">
    <subcellularLocation>
        <location evidence="1">Membrane</location>
        <topology evidence="1">Multi-pass membrane protein</topology>
    </subcellularLocation>
</comment>
<dbReference type="InterPro" id="IPR027359">
    <property type="entry name" value="Volt_channel_dom_sf"/>
</dbReference>
<accession>A0A7S0ABX2</accession>
<dbReference type="SUPFAM" id="SSF81324">
    <property type="entry name" value="Voltage-gated potassium channels"/>
    <property type="match status" value="1"/>
</dbReference>